<evidence type="ECO:0000313" key="2">
    <source>
        <dbReference type="Proteomes" id="UP000176198"/>
    </source>
</evidence>
<reference evidence="1 2" key="1">
    <citation type="journal article" date="2016" name="Nat. Commun.">
        <title>Thousands of microbial genomes shed light on interconnected biogeochemical processes in an aquifer system.</title>
        <authorList>
            <person name="Anantharaman K."/>
            <person name="Brown C.T."/>
            <person name="Hug L.A."/>
            <person name="Sharon I."/>
            <person name="Castelle C.J."/>
            <person name="Probst A.J."/>
            <person name="Thomas B.C."/>
            <person name="Singh A."/>
            <person name="Wilkins M.J."/>
            <person name="Karaoz U."/>
            <person name="Brodie E.L."/>
            <person name="Williams K.H."/>
            <person name="Hubbard S.S."/>
            <person name="Banfield J.F."/>
        </authorList>
    </citation>
    <scope>NUCLEOTIDE SEQUENCE [LARGE SCALE GENOMIC DNA]</scope>
</reference>
<protein>
    <submittedName>
        <fullName evidence="1">Uncharacterized protein</fullName>
    </submittedName>
</protein>
<proteinExistence type="predicted"/>
<dbReference type="STRING" id="1802471.A2115_03520"/>
<dbReference type="Proteomes" id="UP000176198">
    <property type="component" value="Unassembled WGS sequence"/>
</dbReference>
<comment type="caution">
    <text evidence="1">The sequence shown here is derived from an EMBL/GenBank/DDBJ whole genome shotgun (WGS) entry which is preliminary data.</text>
</comment>
<dbReference type="EMBL" id="MGFJ01000017">
    <property type="protein sequence ID" value="OGM02663.1"/>
    <property type="molecule type" value="Genomic_DNA"/>
</dbReference>
<dbReference type="AlphaFoldDB" id="A0A1F7WIM5"/>
<evidence type="ECO:0000313" key="1">
    <source>
        <dbReference type="EMBL" id="OGM02663.1"/>
    </source>
</evidence>
<organism evidence="1 2">
    <name type="scientific">Candidatus Woesebacteria bacterium GWA1_41_8</name>
    <dbReference type="NCBI Taxonomy" id="1802471"/>
    <lineage>
        <taxon>Bacteria</taxon>
        <taxon>Candidatus Woeseibacteriota</taxon>
    </lineage>
</organism>
<sequence length="158" mass="17609">MKHLIWIALAIFILIILAAAGGYWLGRSSSSVKPDTQTDTSTSTKPLGYIAHVVTPKGTIYILMNKDYIYFNPYESAVNNGTLITLKREDYPKLFKQGIANFSVLQAVEYTDPQSNEMFIKLSNSQPDHGGFASTYVLLVNPFTGEIKEGKDDYSKTE</sequence>
<name>A0A1F7WIM5_9BACT</name>
<accession>A0A1F7WIM5</accession>
<gene>
    <name evidence="1" type="ORF">A2115_03520</name>
</gene>